<accession>A0A378WT14</accession>
<keyword evidence="3 5" id="KW-0067">ATP-binding</keyword>
<comment type="subcellular location">
    <subcellularLocation>
        <location evidence="5">Cytoplasm</location>
    </subcellularLocation>
</comment>
<comment type="function">
    <text evidence="5">Catalyzes the phosphorylation of the 3'-hydroxyl group of dephosphocoenzyme A to form coenzyme A.</text>
</comment>
<evidence type="ECO:0000256" key="1">
    <source>
        <dbReference type="ARBA" id="ARBA00009018"/>
    </source>
</evidence>
<dbReference type="RefSeq" id="WP_115134447.1">
    <property type="nucleotide sequence ID" value="NZ_UGRS01000002.1"/>
</dbReference>
<comment type="similarity">
    <text evidence="1 5">Belongs to the CoaE family.</text>
</comment>
<dbReference type="HAMAP" id="MF_00376">
    <property type="entry name" value="Dephospho_CoA_kinase"/>
    <property type="match status" value="1"/>
</dbReference>
<dbReference type="CDD" id="cd02022">
    <property type="entry name" value="DPCK"/>
    <property type="match status" value="1"/>
</dbReference>
<dbReference type="GO" id="GO:0005737">
    <property type="term" value="C:cytoplasm"/>
    <property type="evidence" value="ECO:0007669"/>
    <property type="project" value="UniProtKB-SubCell"/>
</dbReference>
<keyword evidence="5 7" id="KW-0808">Transferase</keyword>
<evidence type="ECO:0000313" key="8">
    <source>
        <dbReference type="Proteomes" id="UP000254055"/>
    </source>
</evidence>
<name>A0A378WT14_9NEIS</name>
<evidence type="ECO:0000256" key="2">
    <source>
        <dbReference type="ARBA" id="ARBA00022741"/>
    </source>
</evidence>
<dbReference type="AlphaFoldDB" id="A0A378WT14"/>
<dbReference type="GO" id="GO:0004140">
    <property type="term" value="F:dephospho-CoA kinase activity"/>
    <property type="evidence" value="ECO:0007669"/>
    <property type="project" value="UniProtKB-UniRule"/>
</dbReference>
<dbReference type="NCBIfam" id="TIGR00152">
    <property type="entry name" value="dephospho-CoA kinase"/>
    <property type="match status" value="1"/>
</dbReference>
<dbReference type="InterPro" id="IPR027417">
    <property type="entry name" value="P-loop_NTPase"/>
</dbReference>
<dbReference type="EMBL" id="UGRS01000002">
    <property type="protein sequence ID" value="SUA44416.1"/>
    <property type="molecule type" value="Genomic_DNA"/>
</dbReference>
<keyword evidence="4 5" id="KW-0173">Coenzyme A biosynthesis</keyword>
<dbReference type="PANTHER" id="PTHR10695">
    <property type="entry name" value="DEPHOSPHO-COA KINASE-RELATED"/>
    <property type="match status" value="1"/>
</dbReference>
<keyword evidence="5" id="KW-0963">Cytoplasm</keyword>
<dbReference type="PANTHER" id="PTHR10695:SF46">
    <property type="entry name" value="BIFUNCTIONAL COENZYME A SYNTHASE-RELATED"/>
    <property type="match status" value="1"/>
</dbReference>
<dbReference type="Gene3D" id="3.40.50.300">
    <property type="entry name" value="P-loop containing nucleotide triphosphate hydrolases"/>
    <property type="match status" value="1"/>
</dbReference>
<reference evidence="7 8" key="1">
    <citation type="submission" date="2018-06" db="EMBL/GenBank/DDBJ databases">
        <authorList>
            <consortium name="Pathogen Informatics"/>
            <person name="Doyle S."/>
        </authorList>
    </citation>
    <scope>NUCLEOTIDE SEQUENCE [LARGE SCALE GENOMIC DNA]</scope>
    <source>
        <strain evidence="7 8">NCTC12229</strain>
    </source>
</reference>
<evidence type="ECO:0000256" key="3">
    <source>
        <dbReference type="ARBA" id="ARBA00022840"/>
    </source>
</evidence>
<dbReference type="Pfam" id="PF01121">
    <property type="entry name" value="CoaE"/>
    <property type="match status" value="1"/>
</dbReference>
<feature type="binding site" evidence="5">
    <location>
        <begin position="12"/>
        <end position="17"/>
    </location>
    <ligand>
        <name>ATP</name>
        <dbReference type="ChEBI" id="CHEBI:30616"/>
    </ligand>
</feature>
<dbReference type="OrthoDB" id="9812943at2"/>
<proteinExistence type="inferred from homology"/>
<comment type="pathway">
    <text evidence="5">Cofactor biosynthesis; coenzyme A biosynthesis; CoA from (R)-pantothenate: step 5/5.</text>
</comment>
<dbReference type="InterPro" id="IPR001977">
    <property type="entry name" value="Depp_CoAkinase"/>
</dbReference>
<evidence type="ECO:0000256" key="4">
    <source>
        <dbReference type="ARBA" id="ARBA00022993"/>
    </source>
</evidence>
<dbReference type="Proteomes" id="UP000254055">
    <property type="component" value="Unassembled WGS sequence"/>
</dbReference>
<organism evidence="7 8">
    <name type="scientific">Neisseria zoodegmatis</name>
    <dbReference type="NCBI Taxonomy" id="326523"/>
    <lineage>
        <taxon>Bacteria</taxon>
        <taxon>Pseudomonadati</taxon>
        <taxon>Pseudomonadota</taxon>
        <taxon>Betaproteobacteria</taxon>
        <taxon>Neisseriales</taxon>
        <taxon>Neisseriaceae</taxon>
        <taxon>Neisseria</taxon>
    </lineage>
</organism>
<evidence type="ECO:0000256" key="5">
    <source>
        <dbReference type="HAMAP-Rule" id="MF_00376"/>
    </source>
</evidence>
<keyword evidence="2 5" id="KW-0547">Nucleotide-binding</keyword>
<dbReference type="SUPFAM" id="SSF52540">
    <property type="entry name" value="P-loop containing nucleoside triphosphate hydrolases"/>
    <property type="match status" value="1"/>
</dbReference>
<dbReference type="EC" id="2.7.1.24" evidence="5 6"/>
<comment type="catalytic activity">
    <reaction evidence="5">
        <text>3'-dephospho-CoA + ATP = ADP + CoA + H(+)</text>
        <dbReference type="Rhea" id="RHEA:18245"/>
        <dbReference type="ChEBI" id="CHEBI:15378"/>
        <dbReference type="ChEBI" id="CHEBI:30616"/>
        <dbReference type="ChEBI" id="CHEBI:57287"/>
        <dbReference type="ChEBI" id="CHEBI:57328"/>
        <dbReference type="ChEBI" id="CHEBI:456216"/>
        <dbReference type="EC" id="2.7.1.24"/>
    </reaction>
</comment>
<dbReference type="GO" id="GO:0005524">
    <property type="term" value="F:ATP binding"/>
    <property type="evidence" value="ECO:0007669"/>
    <property type="project" value="UniProtKB-UniRule"/>
</dbReference>
<dbReference type="GO" id="GO:0015937">
    <property type="term" value="P:coenzyme A biosynthetic process"/>
    <property type="evidence" value="ECO:0007669"/>
    <property type="project" value="UniProtKB-UniRule"/>
</dbReference>
<dbReference type="PROSITE" id="PS51219">
    <property type="entry name" value="DPCK"/>
    <property type="match status" value="1"/>
</dbReference>
<evidence type="ECO:0000313" key="7">
    <source>
        <dbReference type="EMBL" id="SUA44416.1"/>
    </source>
</evidence>
<sequence length="207" mass="23392">MAFWVGLTGGIGSGKSQAAAEFLHLGVPVIDADEISRKITGDNGRALPEIRRVFGAALFDDEGRLKRDILRDLVFRRPEAKSQLESLMHPLILEEIYDQQCHHQHSIYGIIDIPLLIEKPIFSVLASRILVVDVTEECQIKRVQQRSGLDPAEIKRIMATQATRQERLLAADDVLSNEGTIQELACKVRCLHRFYQARFSYLSRVTL</sequence>
<protein>
    <recommendedName>
        <fullName evidence="5 6">Dephospho-CoA kinase</fullName>
        <ecNumber evidence="5 6">2.7.1.24</ecNumber>
    </recommendedName>
    <alternativeName>
        <fullName evidence="5">Dephosphocoenzyme A kinase</fullName>
    </alternativeName>
</protein>
<dbReference type="UniPathway" id="UPA00241">
    <property type="reaction ID" value="UER00356"/>
</dbReference>
<gene>
    <name evidence="5 7" type="primary">coaE</name>
    <name evidence="7" type="ORF">NCTC12229_01908</name>
</gene>
<evidence type="ECO:0000256" key="6">
    <source>
        <dbReference type="NCBIfam" id="TIGR00152"/>
    </source>
</evidence>
<keyword evidence="5 7" id="KW-0418">Kinase</keyword>